<reference evidence="2 3" key="1">
    <citation type="journal article" date="2018" name="Sci. Rep.">
        <title>Comparative genomics provides insights into the lifestyle and reveals functional heterogeneity of dark septate endophytic fungi.</title>
        <authorList>
            <person name="Knapp D.G."/>
            <person name="Nemeth J.B."/>
            <person name="Barry K."/>
            <person name="Hainaut M."/>
            <person name="Henrissat B."/>
            <person name="Johnson J."/>
            <person name="Kuo A."/>
            <person name="Lim J.H.P."/>
            <person name="Lipzen A."/>
            <person name="Nolan M."/>
            <person name="Ohm R.A."/>
            <person name="Tamas L."/>
            <person name="Grigoriev I.V."/>
            <person name="Spatafora J.W."/>
            <person name="Nagy L.G."/>
            <person name="Kovacs G.M."/>
        </authorList>
    </citation>
    <scope>NUCLEOTIDE SEQUENCE [LARGE SCALE GENOMIC DNA]</scope>
    <source>
        <strain evidence="2 3">DSE2036</strain>
    </source>
</reference>
<accession>A0A2V1D146</accession>
<proteinExistence type="predicted"/>
<evidence type="ECO:0000313" key="3">
    <source>
        <dbReference type="Proteomes" id="UP000244855"/>
    </source>
</evidence>
<dbReference type="Pfam" id="PF17107">
    <property type="entry name" value="SesA"/>
    <property type="match status" value="1"/>
</dbReference>
<organism evidence="2 3">
    <name type="scientific">Periconia macrospinosa</name>
    <dbReference type="NCBI Taxonomy" id="97972"/>
    <lineage>
        <taxon>Eukaryota</taxon>
        <taxon>Fungi</taxon>
        <taxon>Dikarya</taxon>
        <taxon>Ascomycota</taxon>
        <taxon>Pezizomycotina</taxon>
        <taxon>Dothideomycetes</taxon>
        <taxon>Pleosporomycetidae</taxon>
        <taxon>Pleosporales</taxon>
        <taxon>Massarineae</taxon>
        <taxon>Periconiaceae</taxon>
        <taxon>Periconia</taxon>
    </lineage>
</organism>
<dbReference type="AlphaFoldDB" id="A0A2V1D146"/>
<dbReference type="OrthoDB" id="3558752at2759"/>
<gene>
    <name evidence="2" type="ORF">DM02DRAFT_320451</name>
</gene>
<evidence type="ECO:0000313" key="2">
    <source>
        <dbReference type="EMBL" id="PVH91736.1"/>
    </source>
</evidence>
<protein>
    <recommendedName>
        <fullName evidence="1">NACHT-NTPase and P-loop NTPases N-terminal domain-containing protein</fullName>
    </recommendedName>
</protein>
<sequence length="209" mass="23595">MEALVVVGLVSNIIQIVDFSGKLLSSSKEIYRSSSGVLAAYADIETATTHLVSLNNKIKDSITATSDDALKRLCESCSSTTDELFAALNKVKVEDKKGKWKSIRKALRSIWTKEQIAALEERLAKFREELNLHIVVNVREDILKLKLDHLKCHSNHDTMTQRIIDAIAKHRDVFEAVNETQITTIRSLHNDVLSKVEEEHANYHNQIFA</sequence>
<evidence type="ECO:0000259" key="1">
    <source>
        <dbReference type="Pfam" id="PF17107"/>
    </source>
</evidence>
<dbReference type="InterPro" id="IPR031352">
    <property type="entry name" value="SesA"/>
</dbReference>
<dbReference type="Proteomes" id="UP000244855">
    <property type="component" value="Unassembled WGS sequence"/>
</dbReference>
<keyword evidence="3" id="KW-1185">Reference proteome</keyword>
<name>A0A2V1D146_9PLEO</name>
<dbReference type="EMBL" id="KZ805791">
    <property type="protein sequence ID" value="PVH91736.1"/>
    <property type="molecule type" value="Genomic_DNA"/>
</dbReference>
<feature type="domain" description="NACHT-NTPase and P-loop NTPases N-terminal" evidence="1">
    <location>
        <begin position="10"/>
        <end position="125"/>
    </location>
</feature>